<feature type="transmembrane region" description="Helical" evidence="1">
    <location>
        <begin position="66"/>
        <end position="83"/>
    </location>
</feature>
<dbReference type="Proteomes" id="UP000198901">
    <property type="component" value="Unassembled WGS sequence"/>
</dbReference>
<keyword evidence="3" id="KW-0808">Transferase</keyword>
<accession>A0A1G9PT54</accession>
<dbReference type="PANTHER" id="PTHR34220">
    <property type="entry name" value="SENSOR HISTIDINE KINASE YPDA"/>
    <property type="match status" value="1"/>
</dbReference>
<keyword evidence="3" id="KW-0418">Kinase</keyword>
<keyword evidence="1" id="KW-0472">Membrane</keyword>
<dbReference type="Pfam" id="PF06580">
    <property type="entry name" value="His_kinase"/>
    <property type="match status" value="1"/>
</dbReference>
<feature type="transmembrane region" description="Helical" evidence="1">
    <location>
        <begin position="173"/>
        <end position="194"/>
    </location>
</feature>
<keyword evidence="4" id="KW-1185">Reference proteome</keyword>
<dbReference type="PROSITE" id="PS51257">
    <property type="entry name" value="PROKAR_LIPOPROTEIN"/>
    <property type="match status" value="1"/>
</dbReference>
<dbReference type="GO" id="GO:0000155">
    <property type="term" value="F:phosphorelay sensor kinase activity"/>
    <property type="evidence" value="ECO:0007669"/>
    <property type="project" value="InterPro"/>
</dbReference>
<feature type="domain" description="Signal transduction histidine kinase internal region" evidence="2">
    <location>
        <begin position="304"/>
        <end position="383"/>
    </location>
</feature>
<organism evidence="3 4">
    <name type="scientific">Siphonobacter aquaeclarae</name>
    <dbReference type="NCBI Taxonomy" id="563176"/>
    <lineage>
        <taxon>Bacteria</taxon>
        <taxon>Pseudomonadati</taxon>
        <taxon>Bacteroidota</taxon>
        <taxon>Cytophagia</taxon>
        <taxon>Cytophagales</taxon>
        <taxon>Cytophagaceae</taxon>
        <taxon>Siphonobacter</taxon>
    </lineage>
</organism>
<feature type="transmembrane region" description="Helical" evidence="1">
    <location>
        <begin position="200"/>
        <end position="224"/>
    </location>
</feature>
<dbReference type="SUPFAM" id="SSF55874">
    <property type="entry name" value="ATPase domain of HSP90 chaperone/DNA topoisomerase II/histidine kinase"/>
    <property type="match status" value="1"/>
</dbReference>
<keyword evidence="1" id="KW-0812">Transmembrane</keyword>
<dbReference type="EMBL" id="FNGS01000004">
    <property type="protein sequence ID" value="SDM01936.1"/>
    <property type="molecule type" value="Genomic_DNA"/>
</dbReference>
<gene>
    <name evidence="3" type="ORF">SAMN04488090_2308</name>
</gene>
<keyword evidence="1" id="KW-1133">Transmembrane helix</keyword>
<dbReference type="InterPro" id="IPR050640">
    <property type="entry name" value="Bact_2-comp_sensor_kinase"/>
</dbReference>
<protein>
    <submittedName>
        <fullName evidence="3">Histidine kinase</fullName>
    </submittedName>
</protein>
<dbReference type="STRING" id="563176.SAMN04488090_2308"/>
<dbReference type="PANTHER" id="PTHR34220:SF7">
    <property type="entry name" value="SENSOR HISTIDINE KINASE YPDA"/>
    <property type="match status" value="1"/>
</dbReference>
<evidence type="ECO:0000313" key="3">
    <source>
        <dbReference type="EMBL" id="SDM01936.1"/>
    </source>
</evidence>
<evidence type="ECO:0000256" key="1">
    <source>
        <dbReference type="SAM" id="Phobius"/>
    </source>
</evidence>
<dbReference type="InterPro" id="IPR036890">
    <property type="entry name" value="HATPase_C_sf"/>
</dbReference>
<feature type="transmembrane region" description="Helical" evidence="1">
    <location>
        <begin position="95"/>
        <end position="113"/>
    </location>
</feature>
<dbReference type="InterPro" id="IPR010559">
    <property type="entry name" value="Sig_transdc_His_kin_internal"/>
</dbReference>
<dbReference type="AlphaFoldDB" id="A0A1G9PT54"/>
<dbReference type="Gene3D" id="3.30.565.10">
    <property type="entry name" value="Histidine kinase-like ATPase, C-terminal domain"/>
    <property type="match status" value="1"/>
</dbReference>
<name>A0A1G9PT54_9BACT</name>
<evidence type="ECO:0000259" key="2">
    <source>
        <dbReference type="Pfam" id="PF06580"/>
    </source>
</evidence>
<proteinExistence type="predicted"/>
<dbReference type="GO" id="GO:0016020">
    <property type="term" value="C:membrane"/>
    <property type="evidence" value="ECO:0007669"/>
    <property type="project" value="InterPro"/>
</dbReference>
<evidence type="ECO:0000313" key="4">
    <source>
        <dbReference type="Proteomes" id="UP000198901"/>
    </source>
</evidence>
<sequence length="496" mass="57862">MKRVLNFRRLEMVVGLFFLLGGIFACLRDAIERSGIVLRQFRGHLPEYQQYTREFFLLYDDFLPEIAVRVGILGAWAIVHFYVVPSFRKQPWRSILVFFGAAAVYVAGQVIFLEFRKVPEVFMENGEIAYTFAEREYPRIVDDFVVVFSIILYEIAAQVVYRLLRRESRYSTLLAWVLFAGYAWLATIVGIHIFDILLTQFWSGLLVFSLPCWYTCLLVLLFLVFPRRDWKTPIWVGIYLLVAAAITLVASQMINTVFNIRSLFWVWLVHWAVACSLVYMIGYWLYRKLEEGRALRQTVQVGQAELASLKAQINPHFLFNALNTLYASALQEQAETTAEGIQKLGDMMRFMLHDNARDLIHLSRELDYLREYIHLQRLRLPDTIDIQVTMPEEACPMQIPPLLLVPFVENAFKHGISLRQPSWVFVRLECRPEAVVFEVQNSLHPKQENDPESAASGIGLENVRKRLELLLPDRYDLQIHETRKEYSIHLELKRKA</sequence>
<dbReference type="RefSeq" id="WP_218126648.1">
    <property type="nucleotide sequence ID" value="NZ_FNGS01000004.1"/>
</dbReference>
<reference evidence="3 4" key="1">
    <citation type="submission" date="2016-10" db="EMBL/GenBank/DDBJ databases">
        <authorList>
            <person name="de Groot N.N."/>
        </authorList>
    </citation>
    <scope>NUCLEOTIDE SEQUENCE [LARGE SCALE GENOMIC DNA]</scope>
    <source>
        <strain evidence="3 4">DSM 21668</strain>
    </source>
</reference>
<feature type="transmembrane region" description="Helical" evidence="1">
    <location>
        <begin position="236"/>
        <end position="258"/>
    </location>
</feature>
<feature type="transmembrane region" description="Helical" evidence="1">
    <location>
        <begin position="264"/>
        <end position="286"/>
    </location>
</feature>
<feature type="transmembrane region" description="Helical" evidence="1">
    <location>
        <begin position="144"/>
        <end position="161"/>
    </location>
</feature>